<evidence type="ECO:0000313" key="2">
    <source>
        <dbReference type="EMBL" id="EPS44469.1"/>
    </source>
</evidence>
<keyword evidence="1" id="KW-1133">Transmembrane helix</keyword>
<keyword evidence="1" id="KW-0812">Transmembrane</keyword>
<organism evidence="2 3">
    <name type="scientific">Dactylellina haptotyla (strain CBS 200.50)</name>
    <name type="common">Nematode-trapping fungus</name>
    <name type="synonym">Monacrosporium haptotylum</name>
    <dbReference type="NCBI Taxonomy" id="1284197"/>
    <lineage>
        <taxon>Eukaryota</taxon>
        <taxon>Fungi</taxon>
        <taxon>Dikarya</taxon>
        <taxon>Ascomycota</taxon>
        <taxon>Pezizomycotina</taxon>
        <taxon>Orbiliomycetes</taxon>
        <taxon>Orbiliales</taxon>
        <taxon>Orbiliaceae</taxon>
        <taxon>Dactylellina</taxon>
    </lineage>
</organism>
<gene>
    <name evidence="2" type="ORF">H072_1545</name>
</gene>
<dbReference type="AlphaFoldDB" id="S8ANP1"/>
<evidence type="ECO:0000256" key="1">
    <source>
        <dbReference type="SAM" id="Phobius"/>
    </source>
</evidence>
<accession>S8ANP1</accession>
<keyword evidence="1" id="KW-0472">Membrane</keyword>
<dbReference type="EMBL" id="AQGS01000046">
    <property type="protein sequence ID" value="EPS44469.1"/>
    <property type="molecule type" value="Genomic_DNA"/>
</dbReference>
<dbReference type="HOGENOM" id="CLU_1214709_0_0_1"/>
<reference evidence="3" key="2">
    <citation type="submission" date="2013-04" db="EMBL/GenBank/DDBJ databases">
        <title>Genomic mechanisms accounting for the adaptation to parasitism in nematode-trapping fungi.</title>
        <authorList>
            <person name="Ahren D.G."/>
        </authorList>
    </citation>
    <scope>NUCLEOTIDE SEQUENCE [LARGE SCALE GENOMIC DNA]</scope>
    <source>
        <strain evidence="3">CBS 200.50</strain>
    </source>
</reference>
<evidence type="ECO:0000313" key="3">
    <source>
        <dbReference type="Proteomes" id="UP000015100"/>
    </source>
</evidence>
<dbReference type="OrthoDB" id="5398337at2759"/>
<feature type="transmembrane region" description="Helical" evidence="1">
    <location>
        <begin position="12"/>
        <end position="28"/>
    </location>
</feature>
<keyword evidence="3" id="KW-1185">Reference proteome</keyword>
<proteinExistence type="predicted"/>
<dbReference type="Proteomes" id="UP000015100">
    <property type="component" value="Unassembled WGS sequence"/>
</dbReference>
<protein>
    <submittedName>
        <fullName evidence="2">Uncharacterized protein</fullName>
    </submittedName>
</protein>
<comment type="caution">
    <text evidence="2">The sequence shown here is derived from an EMBL/GenBank/DDBJ whole genome shotgun (WGS) entry which is preliminary data.</text>
</comment>
<sequence>MSIFQGQRPKLLMVGICVVKLAVTIAIYKEKSKQVPFLIVLEHANSTLTDWVFVFAAFAIVQYLGNATSCSRHPTPQMRLVSSRKARAQGVVGAPEAATDPAHPQARIGGKTYSKGGISSRLTAVTGLRTGGASEWVAVPVVASAGDTDNTSWAATLVEGLSLIWSGDGHDGDGEDGNKDGASELHFERFMEDLEEFFRMAAFYTSRTAKDVSDELESSWQSFREVTL</sequence>
<name>S8ANP1_DACHA</name>
<reference evidence="2 3" key="1">
    <citation type="journal article" date="2013" name="PLoS Genet.">
        <title>Genomic mechanisms accounting for the adaptation to parasitism in nematode-trapping fungi.</title>
        <authorList>
            <person name="Meerupati T."/>
            <person name="Andersson K.M."/>
            <person name="Friman E."/>
            <person name="Kumar D."/>
            <person name="Tunlid A."/>
            <person name="Ahren D."/>
        </authorList>
    </citation>
    <scope>NUCLEOTIDE SEQUENCE [LARGE SCALE GENOMIC DNA]</scope>
    <source>
        <strain evidence="2 3">CBS 200.50</strain>
    </source>
</reference>
<feature type="transmembrane region" description="Helical" evidence="1">
    <location>
        <begin position="48"/>
        <end position="65"/>
    </location>
</feature>